<protein>
    <recommendedName>
        <fullName evidence="5">Lipoprotein</fullName>
    </recommendedName>
</protein>
<feature type="chain" id="PRO_5047438801" description="Lipoprotein" evidence="2">
    <location>
        <begin position="27"/>
        <end position="204"/>
    </location>
</feature>
<sequence length="204" mass="22028">MIIRNILYAILLGAGMAACLSQNDEAATESETEDGTAATSATETTPAPAAFVLEKGRAGNIKLGMPIEEVRQQVVDGTAVKDTLLMLEGQQSTAYVLHQDDRDKGLLIEQVCDPDCKVWRISVLSPEYKTAKGIGVGSKYGEVKQAYPISTVAFEEGNFVAVSDTASMSFELDDTQLPQDAKDMGRYNPGNIPDNTLVTRVMLY</sequence>
<feature type="signal peptide" evidence="2">
    <location>
        <begin position="1"/>
        <end position="26"/>
    </location>
</feature>
<accession>A0ABP8M053</accession>
<dbReference type="Proteomes" id="UP001500552">
    <property type="component" value="Unassembled WGS sequence"/>
</dbReference>
<gene>
    <name evidence="3" type="ORF">GCM10023188_36610</name>
</gene>
<evidence type="ECO:0008006" key="5">
    <source>
        <dbReference type="Google" id="ProtNLM"/>
    </source>
</evidence>
<keyword evidence="4" id="KW-1185">Reference proteome</keyword>
<dbReference type="PROSITE" id="PS51257">
    <property type="entry name" value="PROKAR_LIPOPROTEIN"/>
    <property type="match status" value="1"/>
</dbReference>
<name>A0ABP8M053_9BACT</name>
<evidence type="ECO:0000313" key="3">
    <source>
        <dbReference type="EMBL" id="GAA4439942.1"/>
    </source>
</evidence>
<reference evidence="4" key="1">
    <citation type="journal article" date="2019" name="Int. J. Syst. Evol. Microbiol.">
        <title>The Global Catalogue of Microorganisms (GCM) 10K type strain sequencing project: providing services to taxonomists for standard genome sequencing and annotation.</title>
        <authorList>
            <consortium name="The Broad Institute Genomics Platform"/>
            <consortium name="The Broad Institute Genome Sequencing Center for Infectious Disease"/>
            <person name="Wu L."/>
            <person name="Ma J."/>
        </authorList>
    </citation>
    <scope>NUCLEOTIDE SEQUENCE [LARGE SCALE GENOMIC DNA]</scope>
    <source>
        <strain evidence="4">JCM 17926</strain>
    </source>
</reference>
<organism evidence="3 4">
    <name type="scientific">Pontibacter saemangeumensis</name>
    <dbReference type="NCBI Taxonomy" id="1084525"/>
    <lineage>
        <taxon>Bacteria</taxon>
        <taxon>Pseudomonadati</taxon>
        <taxon>Bacteroidota</taxon>
        <taxon>Cytophagia</taxon>
        <taxon>Cytophagales</taxon>
        <taxon>Hymenobacteraceae</taxon>
        <taxon>Pontibacter</taxon>
    </lineage>
</organism>
<evidence type="ECO:0000313" key="4">
    <source>
        <dbReference type="Proteomes" id="UP001500552"/>
    </source>
</evidence>
<feature type="region of interest" description="Disordered" evidence="1">
    <location>
        <begin position="25"/>
        <end position="44"/>
    </location>
</feature>
<comment type="caution">
    <text evidence="3">The sequence shown here is derived from an EMBL/GenBank/DDBJ whole genome shotgun (WGS) entry which is preliminary data.</text>
</comment>
<proteinExistence type="predicted"/>
<dbReference type="RefSeq" id="WP_345161016.1">
    <property type="nucleotide sequence ID" value="NZ_BAABHC010000029.1"/>
</dbReference>
<feature type="compositionally biased region" description="Low complexity" evidence="1">
    <location>
        <begin position="35"/>
        <end position="44"/>
    </location>
</feature>
<evidence type="ECO:0000256" key="1">
    <source>
        <dbReference type="SAM" id="MobiDB-lite"/>
    </source>
</evidence>
<keyword evidence="2" id="KW-0732">Signal</keyword>
<dbReference type="EMBL" id="BAABHC010000029">
    <property type="protein sequence ID" value="GAA4439942.1"/>
    <property type="molecule type" value="Genomic_DNA"/>
</dbReference>
<evidence type="ECO:0000256" key="2">
    <source>
        <dbReference type="SAM" id="SignalP"/>
    </source>
</evidence>